<dbReference type="AlphaFoldDB" id="A0A542Z9V8"/>
<dbReference type="EMBL" id="VFOQ01000002">
    <property type="protein sequence ID" value="TQL57106.1"/>
    <property type="molecule type" value="Genomic_DNA"/>
</dbReference>
<organism evidence="2 3">
    <name type="scientific">Oryzihumus leptocrescens</name>
    <dbReference type="NCBI Taxonomy" id="297536"/>
    <lineage>
        <taxon>Bacteria</taxon>
        <taxon>Bacillati</taxon>
        <taxon>Actinomycetota</taxon>
        <taxon>Actinomycetes</taxon>
        <taxon>Micrococcales</taxon>
        <taxon>Intrasporangiaceae</taxon>
        <taxon>Oryzihumus</taxon>
    </lineage>
</organism>
<dbReference type="SUPFAM" id="SSF52540">
    <property type="entry name" value="P-loop containing nucleoside triphosphate hydrolases"/>
    <property type="match status" value="1"/>
</dbReference>
<keyword evidence="3" id="KW-1185">Reference proteome</keyword>
<dbReference type="GO" id="GO:0016887">
    <property type="term" value="F:ATP hydrolysis activity"/>
    <property type="evidence" value="ECO:0007669"/>
    <property type="project" value="InterPro"/>
</dbReference>
<evidence type="ECO:0000313" key="3">
    <source>
        <dbReference type="Proteomes" id="UP000319514"/>
    </source>
</evidence>
<evidence type="ECO:0000259" key="1">
    <source>
        <dbReference type="Pfam" id="PF02374"/>
    </source>
</evidence>
<dbReference type="RefSeq" id="WP_141790438.1">
    <property type="nucleotide sequence ID" value="NZ_BAAAKX010000006.1"/>
</dbReference>
<dbReference type="Proteomes" id="UP000319514">
    <property type="component" value="Unassembled WGS sequence"/>
</dbReference>
<comment type="caution">
    <text evidence="2">The sequence shown here is derived from an EMBL/GenBank/DDBJ whole genome shotgun (WGS) entry which is preliminary data.</text>
</comment>
<dbReference type="Gene3D" id="3.40.50.300">
    <property type="entry name" value="P-loop containing nucleotide triphosphate hydrolases"/>
    <property type="match status" value="1"/>
</dbReference>
<dbReference type="GO" id="GO:0005524">
    <property type="term" value="F:ATP binding"/>
    <property type="evidence" value="ECO:0007669"/>
    <property type="project" value="UniProtKB-KW"/>
</dbReference>
<proteinExistence type="predicted"/>
<keyword evidence="2" id="KW-0067">ATP-binding</keyword>
<accession>A0A542Z9V8</accession>
<dbReference type="PANTHER" id="PTHR10803:SF31">
    <property type="entry name" value="ATPASE RV3679-RELATED"/>
    <property type="match status" value="1"/>
</dbReference>
<keyword evidence="2" id="KW-0547">Nucleotide-binding</keyword>
<name>A0A542Z9V8_9MICO</name>
<dbReference type="Pfam" id="PF02374">
    <property type="entry name" value="ArsA_ATPase"/>
    <property type="match status" value="1"/>
</dbReference>
<gene>
    <name evidence="2" type="ORF">FB474_3881</name>
</gene>
<dbReference type="PANTHER" id="PTHR10803">
    <property type="entry name" value="ARSENICAL PUMP-DRIVING ATPASE ARSENITE-TRANSLOCATING ATPASE"/>
    <property type="match status" value="1"/>
</dbReference>
<evidence type="ECO:0000313" key="2">
    <source>
        <dbReference type="EMBL" id="TQL57106.1"/>
    </source>
</evidence>
<dbReference type="InterPro" id="IPR025723">
    <property type="entry name" value="ArsA/GET3_ATPase-like"/>
</dbReference>
<dbReference type="InterPro" id="IPR027417">
    <property type="entry name" value="P-loop_NTPase"/>
</dbReference>
<reference evidence="2 3" key="1">
    <citation type="submission" date="2019-06" db="EMBL/GenBank/DDBJ databases">
        <title>Sequencing the genomes of 1000 actinobacteria strains.</title>
        <authorList>
            <person name="Klenk H.-P."/>
        </authorList>
    </citation>
    <scope>NUCLEOTIDE SEQUENCE [LARGE SCALE GENOMIC DNA]</scope>
    <source>
        <strain evidence="2 3">DSM 18082</strain>
    </source>
</reference>
<protein>
    <submittedName>
        <fullName evidence="2">Arsenite efflux ATP-binding protein ArsA</fullName>
    </submittedName>
</protein>
<feature type="domain" description="ArsA/GET3 Anion-transporting ATPase-like" evidence="1">
    <location>
        <begin position="17"/>
        <end position="179"/>
    </location>
</feature>
<dbReference type="InterPro" id="IPR016300">
    <property type="entry name" value="ATPase_ArsA/GET3"/>
</dbReference>
<sequence>MAGNASARDTDWEGVRLHIVTGKGGTGKTTVAAALALALADQGQRVLLAEVEGRQGISQTFDVAPLAATEARIAHAENGGEVFGLAVDAKAALLEYLQIFYKLGRAGSVLERFGAIDFATTIAPGVRDVLLIGKVYEAVRRRREPRGRGHKEPPHYDAVVLDAPPTGRVVRFLNVNHEVADLARVGPIRSQADSITTLLRSPQTVVHVVTLLEEMPVQETVDVVHELREARLPVGGVVINQVRDEALPEKALVPAANGGLPRDEVAAELARAGVKVTDALVDGLLVEAADHAARVALERQEAQGVLALKRPTYRLPVLPEGVEPAGVRVLADALAAQGMA</sequence>
<dbReference type="OrthoDB" id="5242836at2"/>